<gene>
    <name evidence="2" type="ORF">HOP40_04965</name>
</gene>
<accession>A0A6M6JBH1</accession>
<dbReference type="InterPro" id="IPR001509">
    <property type="entry name" value="Epimerase_deHydtase"/>
</dbReference>
<dbReference type="Proteomes" id="UP000505377">
    <property type="component" value="Chromosome"/>
</dbReference>
<dbReference type="GO" id="GO:0005737">
    <property type="term" value="C:cytoplasm"/>
    <property type="evidence" value="ECO:0007669"/>
    <property type="project" value="TreeGrafter"/>
</dbReference>
<dbReference type="PANTHER" id="PTHR48079:SF6">
    <property type="entry name" value="NAD(P)-BINDING DOMAIN-CONTAINING PROTEIN-RELATED"/>
    <property type="match status" value="1"/>
</dbReference>
<dbReference type="Gene3D" id="3.40.50.720">
    <property type="entry name" value="NAD(P)-binding Rossmann-like Domain"/>
    <property type="match status" value="1"/>
</dbReference>
<organism evidence="2 3">
    <name type="scientific">Pseudonocardia broussonetiae</name>
    <dbReference type="NCBI Taxonomy" id="2736640"/>
    <lineage>
        <taxon>Bacteria</taxon>
        <taxon>Bacillati</taxon>
        <taxon>Actinomycetota</taxon>
        <taxon>Actinomycetes</taxon>
        <taxon>Pseudonocardiales</taxon>
        <taxon>Pseudonocardiaceae</taxon>
        <taxon>Pseudonocardia</taxon>
    </lineage>
</organism>
<sequence length="303" mass="30989">MMLVTGATGFLGSALVDLAVRRGLEVRAAVRDAGRARALLPAGTDVVVADLGDVDALTRAARGCTGVLHLAGSVGHSPEETRRVNVDGTRSVLSAAAAAGVRRFVYTSSSAAIMDADGLLAEEPVGPPALTDAYSVSKAEAEAVVLAAPGIEAMVVNPVNVYGPSPQGPHSYNGLFLAAARGEVPAVVDATVGWVLAEDAALGHLLALEHGEPGRRYLLCGGTATFGHVLHAFAGHVGGERVRVLPPGSALGEDAGTFARRSEVYGRFPPVHVDDRDARALGFAPRGVDEGLALTAAWTGALR</sequence>
<keyword evidence="3" id="KW-1185">Reference proteome</keyword>
<proteinExistence type="predicted"/>
<dbReference type="Pfam" id="PF01370">
    <property type="entry name" value="Epimerase"/>
    <property type="match status" value="1"/>
</dbReference>
<dbReference type="PANTHER" id="PTHR48079">
    <property type="entry name" value="PROTEIN YEEZ"/>
    <property type="match status" value="1"/>
</dbReference>
<reference evidence="2 3" key="1">
    <citation type="submission" date="2020-05" db="EMBL/GenBank/DDBJ databases">
        <authorList>
            <person name="Mo P."/>
        </authorList>
    </citation>
    <scope>NUCLEOTIDE SEQUENCE [LARGE SCALE GENOMIC DNA]</scope>
    <source>
        <strain evidence="2 3">Gen01</strain>
    </source>
</reference>
<dbReference type="EMBL" id="CP053564">
    <property type="protein sequence ID" value="QJY45254.1"/>
    <property type="molecule type" value="Genomic_DNA"/>
</dbReference>
<dbReference type="KEGG" id="pbro:HOP40_04965"/>
<name>A0A6M6JBH1_9PSEU</name>
<dbReference type="InterPro" id="IPR051783">
    <property type="entry name" value="NAD(P)-dependent_oxidoreduct"/>
</dbReference>
<dbReference type="InterPro" id="IPR036291">
    <property type="entry name" value="NAD(P)-bd_dom_sf"/>
</dbReference>
<evidence type="ECO:0000313" key="3">
    <source>
        <dbReference type="Proteomes" id="UP000505377"/>
    </source>
</evidence>
<evidence type="ECO:0000313" key="2">
    <source>
        <dbReference type="EMBL" id="QJY45254.1"/>
    </source>
</evidence>
<dbReference type="RefSeq" id="WP_172155094.1">
    <property type="nucleotide sequence ID" value="NZ_CP053564.1"/>
</dbReference>
<dbReference type="SUPFAM" id="SSF51735">
    <property type="entry name" value="NAD(P)-binding Rossmann-fold domains"/>
    <property type="match status" value="1"/>
</dbReference>
<dbReference type="GO" id="GO:0004029">
    <property type="term" value="F:aldehyde dehydrogenase (NAD+) activity"/>
    <property type="evidence" value="ECO:0007669"/>
    <property type="project" value="TreeGrafter"/>
</dbReference>
<feature type="domain" description="NAD-dependent epimerase/dehydratase" evidence="1">
    <location>
        <begin position="2"/>
        <end position="219"/>
    </location>
</feature>
<protein>
    <submittedName>
        <fullName evidence="2">NAD-dependent epimerase/dehydratase family protein</fullName>
    </submittedName>
</protein>
<evidence type="ECO:0000259" key="1">
    <source>
        <dbReference type="Pfam" id="PF01370"/>
    </source>
</evidence>
<dbReference type="AlphaFoldDB" id="A0A6M6JBH1"/>